<reference evidence="2 3" key="1">
    <citation type="submission" date="2019-03" db="EMBL/GenBank/DDBJ databases">
        <title>Draft Genome Sequence of Duganella callidus sp. nov., a Novel Duganella Species Isolated from Cultivated Soil.</title>
        <authorList>
            <person name="Raths R."/>
            <person name="Peta V."/>
            <person name="Bucking H."/>
        </authorList>
    </citation>
    <scope>NUCLEOTIDE SEQUENCE [LARGE SCALE GENOMIC DNA]</scope>
    <source>
        <strain evidence="2 3">DN04</strain>
    </source>
</reference>
<keyword evidence="3" id="KW-1185">Reference proteome</keyword>
<gene>
    <name evidence="2" type="ORF">E4L98_22425</name>
</gene>
<dbReference type="GO" id="GO:0030151">
    <property type="term" value="F:molybdenum ion binding"/>
    <property type="evidence" value="ECO:0007669"/>
    <property type="project" value="InterPro"/>
</dbReference>
<organism evidence="2 3">
    <name type="scientific">Duganella callida</name>
    <dbReference type="NCBI Taxonomy" id="2561932"/>
    <lineage>
        <taxon>Bacteria</taxon>
        <taxon>Pseudomonadati</taxon>
        <taxon>Pseudomonadota</taxon>
        <taxon>Betaproteobacteria</taxon>
        <taxon>Burkholderiales</taxon>
        <taxon>Oxalobacteraceae</taxon>
        <taxon>Telluria group</taxon>
        <taxon>Duganella</taxon>
    </lineage>
</organism>
<proteinExistence type="predicted"/>
<dbReference type="InterPro" id="IPR005302">
    <property type="entry name" value="MoCF_Sase_C"/>
</dbReference>
<comment type="caution">
    <text evidence="2">The sequence shown here is derived from an EMBL/GenBank/DDBJ whole genome shotgun (WGS) entry which is preliminary data.</text>
</comment>
<dbReference type="RefSeq" id="WP_135203767.1">
    <property type="nucleotide sequence ID" value="NZ_SPVG01000223.1"/>
</dbReference>
<dbReference type="Proteomes" id="UP000297729">
    <property type="component" value="Unassembled WGS sequence"/>
</dbReference>
<accession>A0A4Y9S9Q1</accession>
<name>A0A4Y9S9Q1_9BURK</name>
<dbReference type="PROSITE" id="PS51340">
    <property type="entry name" value="MOSC"/>
    <property type="match status" value="1"/>
</dbReference>
<feature type="domain" description="MOSC" evidence="1">
    <location>
        <begin position="27"/>
        <end position="144"/>
    </location>
</feature>
<protein>
    <recommendedName>
        <fullName evidence="1">MOSC domain-containing protein</fullName>
    </recommendedName>
</protein>
<dbReference type="GO" id="GO:0003824">
    <property type="term" value="F:catalytic activity"/>
    <property type="evidence" value="ECO:0007669"/>
    <property type="project" value="InterPro"/>
</dbReference>
<evidence type="ECO:0000313" key="2">
    <source>
        <dbReference type="EMBL" id="TFW16810.1"/>
    </source>
</evidence>
<dbReference type="OrthoDB" id="1550913at2"/>
<dbReference type="EMBL" id="SPVG01000223">
    <property type="protein sequence ID" value="TFW16810.1"/>
    <property type="molecule type" value="Genomic_DNA"/>
</dbReference>
<dbReference type="SUPFAM" id="SSF50800">
    <property type="entry name" value="PK beta-barrel domain-like"/>
    <property type="match status" value="1"/>
</dbReference>
<evidence type="ECO:0000259" key="1">
    <source>
        <dbReference type="PROSITE" id="PS51340"/>
    </source>
</evidence>
<dbReference type="InterPro" id="IPR011037">
    <property type="entry name" value="Pyrv_Knase-like_insert_dom_sf"/>
</dbReference>
<evidence type="ECO:0000313" key="3">
    <source>
        <dbReference type="Proteomes" id="UP000297729"/>
    </source>
</evidence>
<dbReference type="GO" id="GO:0030170">
    <property type="term" value="F:pyridoxal phosphate binding"/>
    <property type="evidence" value="ECO:0007669"/>
    <property type="project" value="InterPro"/>
</dbReference>
<dbReference type="Gene3D" id="2.40.33.20">
    <property type="entry name" value="PK beta-barrel domain-like"/>
    <property type="match status" value="1"/>
</dbReference>
<dbReference type="Pfam" id="PF03473">
    <property type="entry name" value="MOSC"/>
    <property type="match status" value="1"/>
</dbReference>
<sequence>MPSQFPTSPIGIVDTIYVKPTVRSPFRPVDAAEAVEGLGFSNDVHQDRASPRQLLLASAAAYTELNLPEHILRENLRITADTSRLHSGQLLRIGESVTLALTFQCEACGRLGPGVAGTAKNRRGMLARVVKGGTVRKHDPIFCVGTSAVTWSDNWQDRVEQVLRSVPDGFVIEFSQIARLAGIQSSYCRAFPALLKRLAPCQAQKAVPANGPGLRWAGGTRAAR</sequence>
<dbReference type="AlphaFoldDB" id="A0A4Y9S9Q1"/>